<name>A0ABQ1ETK6_9BACL</name>
<protein>
    <submittedName>
        <fullName evidence="1">Uncharacterized protein</fullName>
    </submittedName>
</protein>
<comment type="caution">
    <text evidence="1">The sequence shown here is derived from an EMBL/GenBank/DDBJ whole genome shotgun (WGS) entry which is preliminary data.</text>
</comment>
<dbReference type="EMBL" id="BMHE01000018">
    <property type="protein sequence ID" value="GFZ86807.1"/>
    <property type="molecule type" value="Genomic_DNA"/>
</dbReference>
<reference evidence="2" key="1">
    <citation type="journal article" date="2019" name="Int. J. Syst. Evol. Microbiol.">
        <title>The Global Catalogue of Microorganisms (GCM) 10K type strain sequencing project: providing services to taxonomists for standard genome sequencing and annotation.</title>
        <authorList>
            <consortium name="The Broad Institute Genomics Platform"/>
            <consortium name="The Broad Institute Genome Sequencing Center for Infectious Disease"/>
            <person name="Wu L."/>
            <person name="Ma J."/>
        </authorList>
    </citation>
    <scope>NUCLEOTIDE SEQUENCE [LARGE SCALE GENOMIC DNA]</scope>
    <source>
        <strain evidence="2">CGMCC 1.15043</strain>
    </source>
</reference>
<keyword evidence="2" id="KW-1185">Reference proteome</keyword>
<proteinExistence type="predicted"/>
<accession>A0ABQ1ETK6</accession>
<evidence type="ECO:0000313" key="2">
    <source>
        <dbReference type="Proteomes" id="UP000615455"/>
    </source>
</evidence>
<organism evidence="1 2">
    <name type="scientific">Paenibacillus marchantiophytorum</name>
    <dbReference type="NCBI Taxonomy" id="1619310"/>
    <lineage>
        <taxon>Bacteria</taxon>
        <taxon>Bacillati</taxon>
        <taxon>Bacillota</taxon>
        <taxon>Bacilli</taxon>
        <taxon>Bacillales</taxon>
        <taxon>Paenibacillaceae</taxon>
        <taxon>Paenibacillus</taxon>
    </lineage>
</organism>
<gene>
    <name evidence="1" type="ORF">GCM10008018_36040</name>
</gene>
<dbReference type="Proteomes" id="UP000615455">
    <property type="component" value="Unassembled WGS sequence"/>
</dbReference>
<evidence type="ECO:0000313" key="1">
    <source>
        <dbReference type="EMBL" id="GFZ86807.1"/>
    </source>
</evidence>
<sequence length="58" mass="6595">MQLAYPIPDNYPMPILTDHALSLMLPDQQFTYAVFLHGLTAKLGQDIKYMFPDNPQGL</sequence>